<dbReference type="InterPro" id="IPR013785">
    <property type="entry name" value="Aldolase_TIM"/>
</dbReference>
<proteinExistence type="predicted"/>
<dbReference type="InParanoid" id="A0A409Y5C6"/>
<comment type="caution">
    <text evidence="4">The sequence shown here is derived from an EMBL/GenBank/DDBJ whole genome shotgun (WGS) entry which is preliminary data.</text>
</comment>
<dbReference type="OrthoDB" id="2349068at2759"/>
<keyword evidence="2" id="KW-0288">FMN</keyword>
<keyword evidence="5" id="KW-1185">Reference proteome</keyword>
<dbReference type="CDD" id="cd04730">
    <property type="entry name" value="NPD_like"/>
    <property type="match status" value="1"/>
</dbReference>
<evidence type="ECO:0000256" key="1">
    <source>
        <dbReference type="ARBA" id="ARBA00022630"/>
    </source>
</evidence>
<dbReference type="EMBL" id="NHYE01001141">
    <property type="protein sequence ID" value="PPQ98179.1"/>
    <property type="molecule type" value="Genomic_DNA"/>
</dbReference>
<keyword evidence="1" id="KW-0285">Flavoprotein</keyword>
<dbReference type="Gene3D" id="3.20.20.70">
    <property type="entry name" value="Aldolase class I"/>
    <property type="match status" value="1"/>
</dbReference>
<reference evidence="4 5" key="1">
    <citation type="journal article" date="2018" name="Evol. Lett.">
        <title>Horizontal gene cluster transfer increased hallucinogenic mushroom diversity.</title>
        <authorList>
            <person name="Reynolds H.T."/>
            <person name="Vijayakumar V."/>
            <person name="Gluck-Thaler E."/>
            <person name="Korotkin H.B."/>
            <person name="Matheny P.B."/>
            <person name="Slot J.C."/>
        </authorList>
    </citation>
    <scope>NUCLEOTIDE SEQUENCE [LARGE SCALE GENOMIC DNA]</scope>
    <source>
        <strain evidence="4 5">SRW20</strain>
    </source>
</reference>
<protein>
    <submittedName>
        <fullName evidence="4">Uncharacterized protein</fullName>
    </submittedName>
</protein>
<dbReference type="STRING" id="231916.A0A409Y5C6"/>
<dbReference type="Proteomes" id="UP000284706">
    <property type="component" value="Unassembled WGS sequence"/>
</dbReference>
<evidence type="ECO:0000313" key="4">
    <source>
        <dbReference type="EMBL" id="PPQ98179.1"/>
    </source>
</evidence>
<dbReference type="InterPro" id="IPR004136">
    <property type="entry name" value="NMO"/>
</dbReference>
<dbReference type="SUPFAM" id="SSF51412">
    <property type="entry name" value="Inosine monophosphate dehydrogenase (IMPDH)"/>
    <property type="match status" value="1"/>
</dbReference>
<dbReference type="AlphaFoldDB" id="A0A409Y5C6"/>
<dbReference type="PANTHER" id="PTHR32332:SF31">
    <property type="entry name" value="2-NITROPROPANE DIOXYGENASE FAMILY, PUTATIVE (AFU_ORTHOLOGUE AFUA_2G09850)-RELATED"/>
    <property type="match status" value="1"/>
</dbReference>
<sequence length="339" mass="36314">MPSIRTRLSELLNIDVPFVGAPMAVDGTVELAYAVTAGGGFGMMGSGFRSSKVLREELQTIRNRLHVASDQPVPIGVGFLGWVLDRNPDDPILEEVLDEKPVAVCMAFGSDLGKYISRIHAHDRKRNRKTVVFVNVNSVEMAVQAANEWKVDVIIAQGIESGGHGGAHAPPLFSLVTAIIDSIPPGPLVVGAGGIANGRQIAALLALGADGVLLGTRFLFTPECKYTPQKKEILLKAGLHDTVRTLAYDEVGRTNFWPPDVDGRAVSNKVMDDVEAGLDLETRLKKFDESAATGETSRLIVWAGVGVGLTSKITPASEVVQELRRETMQVLAGTVNLVM</sequence>
<dbReference type="Pfam" id="PF03060">
    <property type="entry name" value="NMO"/>
    <property type="match status" value="1"/>
</dbReference>
<evidence type="ECO:0000256" key="2">
    <source>
        <dbReference type="ARBA" id="ARBA00022643"/>
    </source>
</evidence>
<organism evidence="4 5">
    <name type="scientific">Gymnopilus dilepis</name>
    <dbReference type="NCBI Taxonomy" id="231916"/>
    <lineage>
        <taxon>Eukaryota</taxon>
        <taxon>Fungi</taxon>
        <taxon>Dikarya</taxon>
        <taxon>Basidiomycota</taxon>
        <taxon>Agaricomycotina</taxon>
        <taxon>Agaricomycetes</taxon>
        <taxon>Agaricomycetidae</taxon>
        <taxon>Agaricales</taxon>
        <taxon>Agaricineae</taxon>
        <taxon>Hymenogastraceae</taxon>
        <taxon>Gymnopilus</taxon>
    </lineage>
</organism>
<dbReference type="GO" id="GO:0018580">
    <property type="term" value="F:nitronate monooxygenase activity"/>
    <property type="evidence" value="ECO:0007669"/>
    <property type="project" value="InterPro"/>
</dbReference>
<keyword evidence="3" id="KW-0560">Oxidoreductase</keyword>
<name>A0A409Y5C6_9AGAR</name>
<accession>A0A409Y5C6</accession>
<dbReference type="PANTHER" id="PTHR32332">
    <property type="entry name" value="2-NITROPROPANE DIOXYGENASE"/>
    <property type="match status" value="1"/>
</dbReference>
<evidence type="ECO:0000256" key="3">
    <source>
        <dbReference type="ARBA" id="ARBA00023002"/>
    </source>
</evidence>
<gene>
    <name evidence="4" type="ORF">CVT26_003225</name>
</gene>
<evidence type="ECO:0000313" key="5">
    <source>
        <dbReference type="Proteomes" id="UP000284706"/>
    </source>
</evidence>